<proteinExistence type="predicted"/>
<evidence type="ECO:0000256" key="1">
    <source>
        <dbReference type="SAM" id="SignalP"/>
    </source>
</evidence>
<keyword evidence="5" id="KW-1185">Reference proteome</keyword>
<gene>
    <name evidence="3" type="ORF">CLCOS_20600</name>
    <name evidence="2" type="ORF">WX73_03495</name>
</gene>
<dbReference type="Proteomes" id="UP000093694">
    <property type="component" value="Unassembled WGS sequence"/>
</dbReference>
<keyword evidence="1" id="KW-0732">Signal</keyword>
<evidence type="ECO:0000313" key="3">
    <source>
        <dbReference type="EMBL" id="OBR94094.1"/>
    </source>
</evidence>
<feature type="chain" id="PRO_5007898944" evidence="1">
    <location>
        <begin position="31"/>
        <end position="184"/>
    </location>
</feature>
<dbReference type="RefSeq" id="WP_063602621.1">
    <property type="nucleotide sequence ID" value="NZ_LITQ01000057.1"/>
</dbReference>
<organism evidence="2 4">
    <name type="scientific">Clostridium coskatii</name>
    <dbReference type="NCBI Taxonomy" id="1705578"/>
    <lineage>
        <taxon>Bacteria</taxon>
        <taxon>Bacillati</taxon>
        <taxon>Bacillota</taxon>
        <taxon>Clostridia</taxon>
        <taxon>Eubacteriales</taxon>
        <taxon>Clostridiaceae</taxon>
        <taxon>Clostridium</taxon>
    </lineage>
</organism>
<dbReference type="EMBL" id="LROR01000048">
    <property type="protein sequence ID" value="OBR94094.1"/>
    <property type="molecule type" value="Genomic_DNA"/>
</dbReference>
<feature type="signal peptide" evidence="1">
    <location>
        <begin position="1"/>
        <end position="30"/>
    </location>
</feature>
<reference evidence="2 4" key="1">
    <citation type="journal article" date="2015" name="Biotechnol. Bioeng.">
        <title>Genome sequence and phenotypic characterization of Caulobacter segnis.</title>
        <authorList>
            <person name="Patel S."/>
            <person name="Fletcher B."/>
            <person name="Scott D.C."/>
            <person name="Ely B."/>
        </authorList>
    </citation>
    <scope>NUCLEOTIDE SEQUENCE [LARGE SCALE GENOMIC DNA]</scope>
    <source>
        <strain evidence="2 4">PS02</strain>
    </source>
</reference>
<dbReference type="AlphaFoldDB" id="A0A168M8C3"/>
<name>A0A168M8C3_9CLOT</name>
<evidence type="ECO:0000313" key="2">
    <source>
        <dbReference type="EMBL" id="OAA84355.1"/>
    </source>
</evidence>
<dbReference type="Proteomes" id="UP000077384">
    <property type="component" value="Unassembled WGS sequence"/>
</dbReference>
<dbReference type="EMBL" id="LITQ01000057">
    <property type="protein sequence ID" value="OAA84355.1"/>
    <property type="molecule type" value="Genomic_DNA"/>
</dbReference>
<evidence type="ECO:0000313" key="4">
    <source>
        <dbReference type="Proteomes" id="UP000077384"/>
    </source>
</evidence>
<evidence type="ECO:0000313" key="5">
    <source>
        <dbReference type="Proteomes" id="UP000093694"/>
    </source>
</evidence>
<reference evidence="3 5" key="2">
    <citation type="journal article" date="2016" name="Front. Microbiol.">
        <title>Industrial Acetogenic Biocatalysts: A Comparative Metabolic and Genomic Analysis.</title>
        <authorList>
            <person name="Bengelsdorf F."/>
            <person name="Poehlein A."/>
            <person name="Sonja S."/>
            <person name="Erz C."/>
            <person name="Hummel T."/>
            <person name="Hoffmeister S."/>
            <person name="Daniel R."/>
            <person name="Durre P."/>
        </authorList>
    </citation>
    <scope>NUCLEOTIDE SEQUENCE [LARGE SCALE GENOMIC DNA]</scope>
    <source>
        <strain evidence="3 5">PTA-10522</strain>
    </source>
</reference>
<sequence>MKFKKIMSLTFAILLMAVTFTGFTPQKVSADRAPVLTSLEITGYSWPELYGPERYGQYYQKKYASSVSVSGSTVYILTTQLGTSNGNYYYVDGKYVSHTIINTSYMSNPYTRIVYGYNNVDAIENLTPGKHTIEVCADSAVPTPSPHFGYPSFSDTITLNIQANNSNASSTNIINASNISKLLK</sequence>
<dbReference type="PATRIC" id="fig|1705578.3.peg.3753"/>
<protein>
    <submittedName>
        <fullName evidence="2">Uncharacterized protein</fullName>
    </submittedName>
</protein>
<comment type="caution">
    <text evidence="2">The sequence shown here is derived from an EMBL/GenBank/DDBJ whole genome shotgun (WGS) entry which is preliminary data.</text>
</comment>
<accession>A0A168M8C3</accession>